<feature type="region of interest" description="Disordered" evidence="7">
    <location>
        <begin position="409"/>
        <end position="460"/>
    </location>
</feature>
<keyword evidence="3" id="KW-0805">Transcription regulation</keyword>
<evidence type="ECO:0000313" key="9">
    <source>
        <dbReference type="EMBL" id="SPO05476.1"/>
    </source>
</evidence>
<dbReference type="SUPFAM" id="SSF57701">
    <property type="entry name" value="Zn2/Cys6 DNA-binding domain"/>
    <property type="match status" value="1"/>
</dbReference>
<comment type="caution">
    <text evidence="9">The sequence shown here is derived from an EMBL/GenBank/DDBJ whole genome shotgun (WGS) entry which is preliminary data.</text>
</comment>
<feature type="compositionally biased region" description="Low complexity" evidence="7">
    <location>
        <begin position="411"/>
        <end position="438"/>
    </location>
</feature>
<dbReference type="Gene3D" id="4.10.240.10">
    <property type="entry name" value="Zn(2)-C6 fungal-type DNA-binding domain"/>
    <property type="match status" value="1"/>
</dbReference>
<keyword evidence="5" id="KW-0804">Transcription</keyword>
<evidence type="ECO:0000313" key="10">
    <source>
        <dbReference type="Proteomes" id="UP001187682"/>
    </source>
</evidence>
<feature type="domain" description="Zn(2)-C6 fungal-type" evidence="8">
    <location>
        <begin position="13"/>
        <end position="41"/>
    </location>
</feature>
<evidence type="ECO:0000256" key="1">
    <source>
        <dbReference type="ARBA" id="ARBA00022723"/>
    </source>
</evidence>
<dbReference type="EMBL" id="ONZQ02000013">
    <property type="protein sequence ID" value="SPO05476.1"/>
    <property type="molecule type" value="Genomic_DNA"/>
</dbReference>
<evidence type="ECO:0000256" key="4">
    <source>
        <dbReference type="ARBA" id="ARBA00023125"/>
    </source>
</evidence>
<evidence type="ECO:0000256" key="2">
    <source>
        <dbReference type="ARBA" id="ARBA00022833"/>
    </source>
</evidence>
<keyword evidence="1" id="KW-0479">Metal-binding</keyword>
<dbReference type="GO" id="GO:0003677">
    <property type="term" value="F:DNA binding"/>
    <property type="evidence" value="ECO:0007669"/>
    <property type="project" value="UniProtKB-KW"/>
</dbReference>
<dbReference type="PRINTS" id="PR00755">
    <property type="entry name" value="AFLATOXINBRP"/>
</dbReference>
<gene>
    <name evidence="9" type="ORF">DNG_08163</name>
</gene>
<dbReference type="PANTHER" id="PTHR36206:SF16">
    <property type="entry name" value="TRANSCRIPTION FACTOR DOMAIN-CONTAINING PROTEIN-RELATED"/>
    <property type="match status" value="1"/>
</dbReference>
<dbReference type="PROSITE" id="PS50048">
    <property type="entry name" value="ZN2_CY6_FUNGAL_2"/>
    <property type="match status" value="1"/>
</dbReference>
<dbReference type="AlphaFoldDB" id="A0AAE8SY35"/>
<dbReference type="Pfam" id="PF00172">
    <property type="entry name" value="Zn_clus"/>
    <property type="match status" value="1"/>
</dbReference>
<sequence length="650" mass="70772">MSGRKGSKKVRTGCITCKIRKVKCGEERPECLRCVKAGRTCDGYLDAAATSSSRGKALAIRGSRQASRASTPSIVNVSLPPWMAEAEPRETRAFDYYIRRVAPILSSELDSHFWAGLVPRLCQAEPAVRHAVISLGALYRAVDDSESKMSATLGAPDTNFAVMAYNKAISSLLSLDAGRTSGQEPTVIYLLTCILFVCIEFLQGNEKSSHAHIQQGRQLLRRIDEGGARPSSPQMEVIRRSLVPIYSRLALPCFTFGQDPVEIPPGMNLHREIPTEFGSTADARACLYSLIDDGFRASKKARLLIFDGVRGDASHLDPHEVREEQQATLSRLAAWNIAYTLYLSNRPLNSGGRGHTPGEQMLLIYYHLSYIWASNSLSASENTYDDYLDHFAHIVSLASSVQKAQGVQFPRSSMGSGVSGAGTSSPGSSSSRSASPGSENTHGMFMSAPESSSEFQGLPERPKSTAAFTFEDNLIPPIYYTAIKCRHPRLRRAALALLENASRVQPLEALWDARYVLPVAERVIQLEEGWTVDNTELGIGGGSGSADAGGISGLQAPSGYNTPGCRISPGPGADFGVPGVNSLGKLGRKKVSENHTSPFGVPEWVRVREVLIGDMKDRKEPGGTWITLFRKPLGENGEWDIQREWIPLKE</sequence>
<evidence type="ECO:0000256" key="5">
    <source>
        <dbReference type="ARBA" id="ARBA00023163"/>
    </source>
</evidence>
<keyword evidence="2" id="KW-0862">Zinc</keyword>
<dbReference type="PROSITE" id="PS00463">
    <property type="entry name" value="ZN2_CY6_FUNGAL_1"/>
    <property type="match status" value="1"/>
</dbReference>
<dbReference type="Pfam" id="PF11951">
    <property type="entry name" value="Fungal_trans_2"/>
    <property type="match status" value="1"/>
</dbReference>
<organism evidence="9 10">
    <name type="scientific">Cephalotrichum gorgonifer</name>
    <dbReference type="NCBI Taxonomy" id="2041049"/>
    <lineage>
        <taxon>Eukaryota</taxon>
        <taxon>Fungi</taxon>
        <taxon>Dikarya</taxon>
        <taxon>Ascomycota</taxon>
        <taxon>Pezizomycotina</taxon>
        <taxon>Sordariomycetes</taxon>
        <taxon>Hypocreomycetidae</taxon>
        <taxon>Microascales</taxon>
        <taxon>Microascaceae</taxon>
        <taxon>Cephalotrichum</taxon>
    </lineage>
</organism>
<dbReference type="PANTHER" id="PTHR36206">
    <property type="entry name" value="ASPERCRYPTIN BIOSYNTHESIS CLUSTER-SPECIFIC TRANSCRIPTION REGULATOR ATNN-RELATED"/>
    <property type="match status" value="1"/>
</dbReference>
<dbReference type="GO" id="GO:0000981">
    <property type="term" value="F:DNA-binding transcription factor activity, RNA polymerase II-specific"/>
    <property type="evidence" value="ECO:0007669"/>
    <property type="project" value="InterPro"/>
</dbReference>
<dbReference type="GO" id="GO:0008270">
    <property type="term" value="F:zinc ion binding"/>
    <property type="evidence" value="ECO:0007669"/>
    <property type="project" value="InterPro"/>
</dbReference>
<dbReference type="InterPro" id="IPR052360">
    <property type="entry name" value="Transcr_Regulatory_Proteins"/>
</dbReference>
<evidence type="ECO:0000256" key="7">
    <source>
        <dbReference type="SAM" id="MobiDB-lite"/>
    </source>
</evidence>
<dbReference type="InterPro" id="IPR021858">
    <property type="entry name" value="Fun_TF"/>
</dbReference>
<evidence type="ECO:0000256" key="6">
    <source>
        <dbReference type="ARBA" id="ARBA00023242"/>
    </source>
</evidence>
<dbReference type="SMART" id="SM00066">
    <property type="entry name" value="GAL4"/>
    <property type="match status" value="1"/>
</dbReference>
<keyword evidence="4" id="KW-0238">DNA-binding</keyword>
<reference evidence="9" key="1">
    <citation type="submission" date="2018-03" db="EMBL/GenBank/DDBJ databases">
        <authorList>
            <person name="Guldener U."/>
        </authorList>
    </citation>
    <scope>NUCLEOTIDE SEQUENCE</scope>
</reference>
<evidence type="ECO:0000256" key="3">
    <source>
        <dbReference type="ARBA" id="ARBA00023015"/>
    </source>
</evidence>
<name>A0AAE8SY35_9PEZI</name>
<dbReference type="InterPro" id="IPR001138">
    <property type="entry name" value="Zn2Cys6_DnaBD"/>
</dbReference>
<keyword evidence="10" id="KW-1185">Reference proteome</keyword>
<dbReference type="InterPro" id="IPR036864">
    <property type="entry name" value="Zn2-C6_fun-type_DNA-bd_sf"/>
</dbReference>
<protein>
    <recommendedName>
        <fullName evidence="8">Zn(2)-C6 fungal-type domain-containing protein</fullName>
    </recommendedName>
</protein>
<dbReference type="CDD" id="cd00067">
    <property type="entry name" value="GAL4"/>
    <property type="match status" value="1"/>
</dbReference>
<keyword evidence="6" id="KW-0539">Nucleus</keyword>
<dbReference type="Proteomes" id="UP001187682">
    <property type="component" value="Unassembled WGS sequence"/>
</dbReference>
<proteinExistence type="predicted"/>
<accession>A0AAE8SY35</accession>
<evidence type="ECO:0000259" key="8">
    <source>
        <dbReference type="PROSITE" id="PS50048"/>
    </source>
</evidence>